<feature type="chain" id="PRO_5045290247" evidence="1">
    <location>
        <begin position="30"/>
        <end position="466"/>
    </location>
</feature>
<dbReference type="Pfam" id="PF04575">
    <property type="entry name" value="SlipAM"/>
    <property type="match status" value="1"/>
</dbReference>
<evidence type="ECO:0000256" key="1">
    <source>
        <dbReference type="SAM" id="SignalP"/>
    </source>
</evidence>
<evidence type="ECO:0000313" key="4">
    <source>
        <dbReference type="Proteomes" id="UP001195941"/>
    </source>
</evidence>
<dbReference type="EMBL" id="JADMKU010000032">
    <property type="protein sequence ID" value="MBR9653475.1"/>
    <property type="molecule type" value="Genomic_DNA"/>
</dbReference>
<gene>
    <name evidence="3" type="ORF">IT775_20355</name>
</gene>
<evidence type="ECO:0000313" key="3">
    <source>
        <dbReference type="EMBL" id="MBR9653475.1"/>
    </source>
</evidence>
<keyword evidence="4" id="KW-1185">Reference proteome</keyword>
<sequence length="466" mass="50716">MIRSAPASNTGFKAFLLALMLLLPGVPGAAQQADKVRVPIAAAAGIAERALREGQPELALQLAGGLLQRDPGDAYAHFIAARALMQLKRPRAGRRAAALAYRHAGTDDEKFQAAQLAAKLALEGEQAALAQIWLRRSLLHLPDESYRDRVIADYKVLRRISPWSVSAQFSLAPSNNLNNGAEGVENLINDIYLSDLSGDAQALSGLRATANLSFSRRLSASKSHETRLTGQYYAQRVRLSEEARAIAIDSENADFAYDHLELGLTHTTRAKNGSLTLEAGIGRSWYGQSPLNWSMQAGVKRGFKLSEKAGLLLSAQVQHRRYDDTLLHPVNTLDIRAEYVSKLASGNRVRLGLALNGAQSDTANSRQSRATGYLGYHLAEPVGPAKISFQAGASLQRFPDYSVGLSPVLGGRKDRMVFGSVDFSFHRLDYAGFAPTLTVQARKTQSNFSRFDTNEVSMSFGIRSSF</sequence>
<accession>A0ABS5HWV6</accession>
<comment type="caution">
    <text evidence="3">The sequence shown here is derived from an EMBL/GenBank/DDBJ whole genome shotgun (WGS) entry which is preliminary data.</text>
</comment>
<feature type="domain" description="Surface lipoprotein assembly modifier C-terminal" evidence="2">
    <location>
        <begin position="163"/>
        <end position="454"/>
    </location>
</feature>
<dbReference type="Proteomes" id="UP001195941">
    <property type="component" value="Unassembled WGS sequence"/>
</dbReference>
<dbReference type="RefSeq" id="WP_212703096.1">
    <property type="nucleotide sequence ID" value="NZ_JADMKU010000032.1"/>
</dbReference>
<name>A0ABS5HWV6_9RHOB</name>
<organism evidence="3 4">
    <name type="scientific">Thalassovita aquimarina</name>
    <dbReference type="NCBI Taxonomy" id="2785917"/>
    <lineage>
        <taxon>Bacteria</taxon>
        <taxon>Pseudomonadati</taxon>
        <taxon>Pseudomonadota</taxon>
        <taxon>Alphaproteobacteria</taxon>
        <taxon>Rhodobacterales</taxon>
        <taxon>Roseobacteraceae</taxon>
        <taxon>Thalassovita</taxon>
    </lineage>
</organism>
<feature type="signal peptide" evidence="1">
    <location>
        <begin position="1"/>
        <end position="29"/>
    </location>
</feature>
<dbReference type="InterPro" id="IPR007655">
    <property type="entry name" value="Slam_C"/>
</dbReference>
<proteinExistence type="predicted"/>
<protein>
    <submittedName>
        <fullName evidence="3">DUF560 domain-containing protein</fullName>
    </submittedName>
</protein>
<reference evidence="3 4" key="1">
    <citation type="journal article" date="2021" name="Arch. Microbiol.">
        <title>Thalassobius aquimarinus sp. nov., isolated from the Sea of Japan seashore.</title>
        <authorList>
            <person name="Kurilenko V.V."/>
            <person name="Romanenko L.A."/>
            <person name="Chernysheva N.Y."/>
            <person name="Velansky P.V."/>
            <person name="Tekutyeva L.A."/>
            <person name="Isaeva M.P."/>
            <person name="Mikhailov V.V."/>
        </authorList>
    </citation>
    <scope>NUCLEOTIDE SEQUENCE [LARGE SCALE GENOMIC DNA]</scope>
    <source>
        <strain evidence="3 4">KMM 8518</strain>
    </source>
</reference>
<keyword evidence="1" id="KW-0732">Signal</keyword>
<evidence type="ECO:0000259" key="2">
    <source>
        <dbReference type="Pfam" id="PF04575"/>
    </source>
</evidence>